<dbReference type="AlphaFoldDB" id="A0A7W0HLH8"/>
<dbReference type="Gene3D" id="3.90.1010.10">
    <property type="match status" value="1"/>
</dbReference>
<evidence type="ECO:0000259" key="1">
    <source>
        <dbReference type="Pfam" id="PF01592"/>
    </source>
</evidence>
<dbReference type="GO" id="GO:0051536">
    <property type="term" value="F:iron-sulfur cluster binding"/>
    <property type="evidence" value="ECO:0007669"/>
    <property type="project" value="InterPro"/>
</dbReference>
<dbReference type="RefSeq" id="WP_181551968.1">
    <property type="nucleotide sequence ID" value="NZ_JACDUS010000008.1"/>
</dbReference>
<proteinExistence type="predicted"/>
<name>A0A7W0HLH8_9BACT</name>
<dbReference type="InterPro" id="IPR002871">
    <property type="entry name" value="NIF_FeS_clus_asmbl_NifU_N"/>
</dbReference>
<feature type="domain" description="NIF system FeS cluster assembly NifU N-terminal" evidence="1">
    <location>
        <begin position="40"/>
        <end position="124"/>
    </location>
</feature>
<gene>
    <name evidence="2" type="ORF">HNR65_002674</name>
</gene>
<dbReference type="SUPFAM" id="SSF82649">
    <property type="entry name" value="SufE/NifU"/>
    <property type="match status" value="1"/>
</dbReference>
<protein>
    <submittedName>
        <fullName evidence="2">Nitrogen fixation NifU-like protein</fullName>
    </submittedName>
</protein>
<evidence type="ECO:0000313" key="2">
    <source>
        <dbReference type="EMBL" id="MBA2882332.1"/>
    </source>
</evidence>
<dbReference type="Proteomes" id="UP000525298">
    <property type="component" value="Unassembled WGS sequence"/>
</dbReference>
<dbReference type="EMBL" id="JACDUS010000008">
    <property type="protein sequence ID" value="MBA2882332.1"/>
    <property type="molecule type" value="Genomic_DNA"/>
</dbReference>
<accession>A0A7W0HLH8</accession>
<comment type="caution">
    <text evidence="2">The sequence shown here is derived from an EMBL/GenBank/DDBJ whole genome shotgun (WGS) entry which is preliminary data.</text>
</comment>
<dbReference type="GO" id="GO:0005506">
    <property type="term" value="F:iron ion binding"/>
    <property type="evidence" value="ECO:0007669"/>
    <property type="project" value="InterPro"/>
</dbReference>
<keyword evidence="3" id="KW-1185">Reference proteome</keyword>
<dbReference type="CDD" id="cd06664">
    <property type="entry name" value="IscU_like"/>
    <property type="match status" value="1"/>
</dbReference>
<organism evidence="2 3">
    <name type="scientific">Desulfosalsimonas propionicica</name>
    <dbReference type="NCBI Taxonomy" id="332175"/>
    <lineage>
        <taxon>Bacteria</taxon>
        <taxon>Pseudomonadati</taxon>
        <taxon>Thermodesulfobacteriota</taxon>
        <taxon>Desulfobacteria</taxon>
        <taxon>Desulfobacterales</taxon>
        <taxon>Desulfosalsimonadaceae</taxon>
        <taxon>Desulfosalsimonas</taxon>
    </lineage>
</organism>
<reference evidence="2 3" key="1">
    <citation type="submission" date="2020-07" db="EMBL/GenBank/DDBJ databases">
        <title>Genomic Encyclopedia of Type Strains, Phase IV (KMG-IV): sequencing the most valuable type-strain genomes for metagenomic binning, comparative biology and taxonomic classification.</title>
        <authorList>
            <person name="Goeker M."/>
        </authorList>
    </citation>
    <scope>NUCLEOTIDE SEQUENCE [LARGE SCALE GENOMIC DNA]</scope>
    <source>
        <strain evidence="2 3">DSM 17721</strain>
    </source>
</reference>
<evidence type="ECO:0000313" key="3">
    <source>
        <dbReference type="Proteomes" id="UP000525298"/>
    </source>
</evidence>
<dbReference type="GO" id="GO:0016226">
    <property type="term" value="P:iron-sulfur cluster assembly"/>
    <property type="evidence" value="ECO:0007669"/>
    <property type="project" value="InterPro"/>
</dbReference>
<sequence>MEKEFDFFSDHSEAFLEMAFCPDYLERLARPDGYGKNTGDCGDTVEVFLSVDQGRIQEISFQIDGCVNTRACANTIGRMVHGRKLEDAWAITPGDIIHYLQTLPESSHHCAELSCGALYRALAHARTNIRDPWKKNYIFK</sequence>
<dbReference type="Pfam" id="PF01592">
    <property type="entry name" value="NifU_N"/>
    <property type="match status" value="1"/>
</dbReference>